<dbReference type="OrthoDB" id="75724at2759"/>
<dbReference type="InterPro" id="IPR036273">
    <property type="entry name" value="CRAL/TRIO_N_dom_sf"/>
</dbReference>
<dbReference type="PANTHER" id="PTHR46590">
    <property type="entry name" value="PHOSPHATIDYLINOSITOL TRANSFER PROTEIN CSR1-RELATED"/>
    <property type="match status" value="1"/>
</dbReference>
<dbReference type="InterPro" id="IPR052432">
    <property type="entry name" value="PITP/CRAL-TRIO"/>
</dbReference>
<dbReference type="InterPro" id="IPR036865">
    <property type="entry name" value="CRAL-TRIO_dom_sf"/>
</dbReference>
<proteinExistence type="predicted"/>
<dbReference type="EMBL" id="LK023314">
    <property type="protein sequence ID" value="CDS04094.1"/>
    <property type="molecule type" value="Genomic_DNA"/>
</dbReference>
<evidence type="ECO:0000313" key="4">
    <source>
        <dbReference type="EMBL" id="CDS04094.1"/>
    </source>
</evidence>
<evidence type="ECO:0000256" key="1">
    <source>
        <dbReference type="SAM" id="MobiDB-lite"/>
    </source>
</evidence>
<feature type="domain" description="CRAL-TRIO" evidence="3">
    <location>
        <begin position="96"/>
        <end position="269"/>
    </location>
</feature>
<reference evidence="4" key="1">
    <citation type="journal article" date="2014" name="Genome Announc.">
        <title>De novo whole-genome sequence and genome annotation of Lichtheimia ramosa.</title>
        <authorList>
            <person name="Linde J."/>
            <person name="Schwartze V."/>
            <person name="Binder U."/>
            <person name="Lass-Florl C."/>
            <person name="Voigt K."/>
            <person name="Horn F."/>
        </authorList>
    </citation>
    <scope>NUCLEOTIDE SEQUENCE</scope>
    <source>
        <strain evidence="4">JMRC FSU:6197</strain>
    </source>
</reference>
<feature type="transmembrane region" description="Helical" evidence="2">
    <location>
        <begin position="524"/>
        <end position="547"/>
    </location>
</feature>
<dbReference type="SUPFAM" id="SSF52087">
    <property type="entry name" value="CRAL/TRIO domain"/>
    <property type="match status" value="1"/>
</dbReference>
<feature type="compositionally biased region" description="Low complexity" evidence="1">
    <location>
        <begin position="298"/>
        <end position="315"/>
    </location>
</feature>
<evidence type="ECO:0000256" key="2">
    <source>
        <dbReference type="SAM" id="Phobius"/>
    </source>
</evidence>
<dbReference type="PANTHER" id="PTHR46590:SF4">
    <property type="entry name" value="CRAL-TRIO DOMAIN-CONTAINING PROTEIN"/>
    <property type="match status" value="1"/>
</dbReference>
<feature type="region of interest" description="Disordered" evidence="1">
    <location>
        <begin position="283"/>
        <end position="315"/>
    </location>
</feature>
<dbReference type="CDD" id="cd00170">
    <property type="entry name" value="SEC14"/>
    <property type="match status" value="1"/>
</dbReference>
<dbReference type="InterPro" id="IPR001251">
    <property type="entry name" value="CRAL-TRIO_dom"/>
</dbReference>
<dbReference type="Pfam" id="PF00650">
    <property type="entry name" value="CRAL_TRIO"/>
    <property type="match status" value="1"/>
</dbReference>
<dbReference type="AlphaFoldDB" id="A0A077WBX6"/>
<protein>
    <recommendedName>
        <fullName evidence="3">CRAL-TRIO domain-containing protein</fullName>
    </recommendedName>
</protein>
<name>A0A077WBX6_9FUNG</name>
<sequence>MLPFLREKAVLLNSQFQEHAQDICHLRERLEHDIELLDFSPEDLQDAKDYLQDHVTLFRYMSWSQFDATKAHERLLDTIRWRQEKGVARMTYESVANEFFDDGGFAFFHKQDRLGRPIAIVRMRYFPQFRDKEATLTELMQPYACLVMEMVRKIMLDITCNNQYHGDPCPLVSQMAVVIDIGKAPFIPVDAQLVRSIMDIMDNRFPGSMGSIYVMNFGWMYQGLWQMVKFIISEEARSRISFPSAKEMTDYIDPENLLKELGGEDDFEWSIEKDTALHKYGTGKPAMGPSLVQQSPELRPTSPSLTRPSRSTSISSDEFFDANDILSETPFSNLSQYATPGSITPILSQQQQQQQVAWFSAIPSNNSRNFYHWTGLHMGTAFLTSFLGGYSHQRQQPYTFTSDQLSMGIDGLLLADRLATVKEDQEQYMLLEGHEVAEFKRHTPHFPHLLPPDVPQSAYALSPLRVQMQRIEQRVIRWTRRVFRLSFAYKGAIYWVVLYIFLRGPVEHVLRKSLTMFVTTPQKIAYTTVGITAAVAAAIGTSVTGSLERPRHD</sequence>
<feature type="transmembrane region" description="Helical" evidence="2">
    <location>
        <begin position="370"/>
        <end position="390"/>
    </location>
</feature>
<evidence type="ECO:0000259" key="3">
    <source>
        <dbReference type="PROSITE" id="PS50191"/>
    </source>
</evidence>
<accession>A0A077WBX6</accession>
<keyword evidence="2" id="KW-0472">Membrane</keyword>
<dbReference type="PROSITE" id="PS50191">
    <property type="entry name" value="CRAL_TRIO"/>
    <property type="match status" value="1"/>
</dbReference>
<keyword evidence="2" id="KW-0812">Transmembrane</keyword>
<keyword evidence="2" id="KW-1133">Transmembrane helix</keyword>
<organism evidence="4">
    <name type="scientific">Lichtheimia ramosa</name>
    <dbReference type="NCBI Taxonomy" id="688394"/>
    <lineage>
        <taxon>Eukaryota</taxon>
        <taxon>Fungi</taxon>
        <taxon>Fungi incertae sedis</taxon>
        <taxon>Mucoromycota</taxon>
        <taxon>Mucoromycotina</taxon>
        <taxon>Mucoromycetes</taxon>
        <taxon>Mucorales</taxon>
        <taxon>Lichtheimiaceae</taxon>
        <taxon>Lichtheimia</taxon>
    </lineage>
</organism>
<dbReference type="Gene3D" id="3.40.525.10">
    <property type="entry name" value="CRAL-TRIO lipid binding domain"/>
    <property type="match status" value="1"/>
</dbReference>
<feature type="transmembrane region" description="Helical" evidence="2">
    <location>
        <begin position="487"/>
        <end position="504"/>
    </location>
</feature>
<dbReference type="SUPFAM" id="SSF46938">
    <property type="entry name" value="CRAL/TRIO N-terminal domain"/>
    <property type="match status" value="1"/>
</dbReference>
<dbReference type="SMART" id="SM00516">
    <property type="entry name" value="SEC14"/>
    <property type="match status" value="1"/>
</dbReference>
<gene>
    <name evidence="4" type="ORF">LRAMOSA07049</name>
</gene>